<dbReference type="SUPFAM" id="SSF46689">
    <property type="entry name" value="Homeodomain-like"/>
    <property type="match status" value="1"/>
</dbReference>
<dbReference type="PRINTS" id="PR00455">
    <property type="entry name" value="HTHTETR"/>
</dbReference>
<evidence type="ECO:0000256" key="4">
    <source>
        <dbReference type="PROSITE-ProRule" id="PRU00335"/>
    </source>
</evidence>
<feature type="DNA-binding region" description="H-T-H motif" evidence="4">
    <location>
        <begin position="39"/>
        <end position="58"/>
    </location>
</feature>
<dbReference type="RefSeq" id="WP_033245361.1">
    <property type="nucleotide sequence ID" value="NZ_JBIRUQ010000002.1"/>
</dbReference>
<comment type="caution">
    <text evidence="6">The sequence shown here is derived from an EMBL/GenBank/DDBJ whole genome shotgun (WGS) entry which is preliminary data.</text>
</comment>
<dbReference type="InterPro" id="IPR001647">
    <property type="entry name" value="HTH_TetR"/>
</dbReference>
<gene>
    <name evidence="6" type="ORF">ACH4WX_12055</name>
</gene>
<dbReference type="InterPro" id="IPR050109">
    <property type="entry name" value="HTH-type_TetR-like_transc_reg"/>
</dbReference>
<protein>
    <submittedName>
        <fullName evidence="6">TetR family transcriptional regulator</fullName>
    </submittedName>
</protein>
<dbReference type="PANTHER" id="PTHR30055">
    <property type="entry name" value="HTH-TYPE TRANSCRIPTIONAL REGULATOR RUTR"/>
    <property type="match status" value="1"/>
</dbReference>
<dbReference type="EMBL" id="JBIRUQ010000002">
    <property type="protein sequence ID" value="MFI1461442.1"/>
    <property type="molecule type" value="Genomic_DNA"/>
</dbReference>
<dbReference type="Pfam" id="PF00440">
    <property type="entry name" value="TetR_N"/>
    <property type="match status" value="1"/>
</dbReference>
<evidence type="ECO:0000256" key="1">
    <source>
        <dbReference type="ARBA" id="ARBA00023015"/>
    </source>
</evidence>
<keyword evidence="3" id="KW-0804">Transcription</keyword>
<dbReference type="PROSITE" id="PS50977">
    <property type="entry name" value="HTH_TETR_2"/>
    <property type="match status" value="1"/>
</dbReference>
<dbReference type="Gene3D" id="1.10.357.10">
    <property type="entry name" value="Tetracycline Repressor, domain 2"/>
    <property type="match status" value="1"/>
</dbReference>
<keyword evidence="7" id="KW-1185">Reference proteome</keyword>
<proteinExistence type="predicted"/>
<dbReference type="PANTHER" id="PTHR30055:SF238">
    <property type="entry name" value="MYCOFACTOCIN BIOSYNTHESIS TRANSCRIPTIONAL REGULATOR MFTR-RELATED"/>
    <property type="match status" value="1"/>
</dbReference>
<evidence type="ECO:0000259" key="5">
    <source>
        <dbReference type="PROSITE" id="PS50977"/>
    </source>
</evidence>
<feature type="domain" description="HTH tetR-type" evidence="5">
    <location>
        <begin position="16"/>
        <end position="76"/>
    </location>
</feature>
<sequence length="205" mass="22608">MLSATPPLDLRARRRNATRIEIREAALALFEQQGVDHTTSEEIARAAGISQRTFFRYFATKEECVLFDSFGFDEAVHGCLETADMPSLSLTDMQTAIGRVMEDIRNDEQSEVAATALRIQKLISADAALSRAVLAHYADNTKRSMALIEGRCPAADRPRVRTIVQVAQLSVQLAFEEWVEACAPGGGDSDLASIYRTVCARIRTL</sequence>
<dbReference type="InterPro" id="IPR009057">
    <property type="entry name" value="Homeodomain-like_sf"/>
</dbReference>
<keyword evidence="1" id="KW-0805">Transcription regulation</keyword>
<evidence type="ECO:0000256" key="2">
    <source>
        <dbReference type="ARBA" id="ARBA00023125"/>
    </source>
</evidence>
<keyword evidence="2 4" id="KW-0238">DNA-binding</keyword>
<accession>A0ABW7TK75</accession>
<organism evidence="6 7">
    <name type="scientific">Nocardia carnea</name>
    <dbReference type="NCBI Taxonomy" id="37328"/>
    <lineage>
        <taxon>Bacteria</taxon>
        <taxon>Bacillati</taxon>
        <taxon>Actinomycetota</taxon>
        <taxon>Actinomycetes</taxon>
        <taxon>Mycobacteriales</taxon>
        <taxon>Nocardiaceae</taxon>
        <taxon>Nocardia</taxon>
    </lineage>
</organism>
<evidence type="ECO:0000256" key="3">
    <source>
        <dbReference type="ARBA" id="ARBA00023163"/>
    </source>
</evidence>
<dbReference type="Proteomes" id="UP001611263">
    <property type="component" value="Unassembled WGS sequence"/>
</dbReference>
<dbReference type="GeneID" id="93504454"/>
<evidence type="ECO:0000313" key="7">
    <source>
        <dbReference type="Proteomes" id="UP001611263"/>
    </source>
</evidence>
<evidence type="ECO:0000313" key="6">
    <source>
        <dbReference type="EMBL" id="MFI1461442.1"/>
    </source>
</evidence>
<name>A0ABW7TK75_9NOCA</name>
<reference evidence="6 7" key="1">
    <citation type="submission" date="2024-10" db="EMBL/GenBank/DDBJ databases">
        <title>The Natural Products Discovery Center: Release of the First 8490 Sequenced Strains for Exploring Actinobacteria Biosynthetic Diversity.</title>
        <authorList>
            <person name="Kalkreuter E."/>
            <person name="Kautsar S.A."/>
            <person name="Yang D."/>
            <person name="Bader C.D."/>
            <person name="Teijaro C.N."/>
            <person name="Fluegel L."/>
            <person name="Davis C.M."/>
            <person name="Simpson J.R."/>
            <person name="Lauterbach L."/>
            <person name="Steele A.D."/>
            <person name="Gui C."/>
            <person name="Meng S."/>
            <person name="Li G."/>
            <person name="Viehrig K."/>
            <person name="Ye F."/>
            <person name="Su P."/>
            <person name="Kiefer A.F."/>
            <person name="Nichols A."/>
            <person name="Cepeda A.J."/>
            <person name="Yan W."/>
            <person name="Fan B."/>
            <person name="Jiang Y."/>
            <person name="Adhikari A."/>
            <person name="Zheng C.-J."/>
            <person name="Schuster L."/>
            <person name="Cowan T.M."/>
            <person name="Smanski M.J."/>
            <person name="Chevrette M.G."/>
            <person name="De Carvalho L.P.S."/>
            <person name="Shen B."/>
        </authorList>
    </citation>
    <scope>NUCLEOTIDE SEQUENCE [LARGE SCALE GENOMIC DNA]</scope>
    <source>
        <strain evidence="6 7">NPDC020568</strain>
    </source>
</reference>